<dbReference type="InterPro" id="IPR027417">
    <property type="entry name" value="P-loop_NTPase"/>
</dbReference>
<dbReference type="InterPro" id="IPR003593">
    <property type="entry name" value="AAA+_ATPase"/>
</dbReference>
<comment type="caution">
    <text evidence="7">The sequence shown here is derived from an EMBL/GenBank/DDBJ whole genome shotgun (WGS) entry which is preliminary data.</text>
</comment>
<dbReference type="CDD" id="cd01127">
    <property type="entry name" value="TrwB_TraG_TraD_VirD4"/>
    <property type="match status" value="1"/>
</dbReference>
<protein>
    <submittedName>
        <fullName evidence="7">FHA domain-containing protein</fullName>
    </submittedName>
</protein>
<feature type="binding site" evidence="4">
    <location>
        <begin position="591"/>
        <end position="598"/>
    </location>
    <ligand>
        <name>ATP</name>
        <dbReference type="ChEBI" id="CHEBI:30616"/>
    </ligand>
</feature>
<dbReference type="InterPro" id="IPR050206">
    <property type="entry name" value="FtsK/SpoIIIE/SftA"/>
</dbReference>
<dbReference type="OrthoDB" id="9807790at2"/>
<dbReference type="CDD" id="cd00060">
    <property type="entry name" value="FHA"/>
    <property type="match status" value="1"/>
</dbReference>
<sequence>MRLTLAGAAGSPDVDLDVPDDARLGDLRPHLAAVTGRVELADDATVLTADGTVLEADQLTGQVPLLAGAVLRVGIGPADAARLALRANWHIAVVQGPDSGALWALDQPLVVGRAGELAIEDGGISRRHLELTVGRSGPRARDLGSSNGTVRLPARRRGTDRLRRRARRLPRSRHAAVRLRDGDRLTLGATVLEVRRRGSEPTAPPKHAPAPPARARAPGAGPRSSPVPAAAGRHPRSPAGLSPATWLGPAIGSLVLALSTGNRILLVLALLGPGVVAWPLLRERVAGGGDQPLRRRLSGRPREGRAFGGPVAPDVVPSPADLATWAVRLLTGTRPAGLPVGPGFSLRTLAPDGCLAVVGPRPLALAAARALLAAAVPLEAMPPEAASPEAAPLATAAFPGAGAVVVVRAPPGRGEDWDWCRWLASPDTTPLLVGDEPRGDVRVELARRWSGGHGSEVLVVESDRAGVPPWCRTVLTIRPGSGPAILELPDGSAKAVPLSGVSVAWAHAQARRVAALHHRGPAPSHDGPPAAVALAELPGVPAPRGSAVAASWSATRTGSGDGLAFCLGMGPRGSPVVLDLVRDGPHALVAGTTGAGKSELLQSMLLSLALTHSPADLAIALIDYKGGASFGVCADLPHVVGQVTDLDHALAARALIGLQAELRSRERILAAAGVSDLAALRARHRRTSGDPDTPVPPSRLLVVVDEFRALTEELPTFIPGLLRVAAQGRSLGIHLVLATQRPAGAVGADLRANLALRIALRVTDAADSLDVIDAPDAAGIPAALPGRAIVRRGAAPPESIQVAHADGVPGGLARAVRLAPPWRPAGPPEADPTAAGVAVAGPAAPARAFVDAACAAALDTAVPRPQPPWLPPLPDRVTATDLDRAGAVHLPASGSPVRPDGSPVPPTGFPLALGGFPLALADVPAEQRRSVVTWEPRAGHLLVVGAPGSGRSRTLHTVACAALERGWHVHAVGLPDLLVGGVADHPGWGTVVGPDDPRRLARLITLLAAPHLTPLGARLGARPHRDEHAPRGQDGVPGHLLMIDGLEATVAALAGIARGAGADRLIELLRGGRERGVAVVATATGSVPGPVAAHFTDRLVLAVGDRLAEDLAGIPPDLVGARRGPGRAVRLAPAGSGVAAGDPPAVLCQVALAEPPVAPPGSRVPVAWRLAALPSRVGRSDLPAAHPPAPTPGANPLGAPAGSVVIGLGGDDAGPVRLDSSPGALVVGPPGSGRSTVLAVIAAALHEGGRPVAVIARDGPLRTFGDTAAPDRTVGFGPVAVARLLDGLPARTAILIDDLETLEQQSPGTDERLATLVSAGAAGRGSHSTAAGVIDTTGVSVIASATTARAAIAYRGTLGALRGLRRGVVLTPGEPGSNEVLGVGLDWVVDPARPHAPGRGAVQHGRHLVAVQVLDPEIS</sequence>
<dbReference type="PANTHER" id="PTHR22683:SF1">
    <property type="entry name" value="TYPE VII SECRETION SYSTEM PROTEIN ESSC"/>
    <property type="match status" value="1"/>
</dbReference>
<evidence type="ECO:0000256" key="4">
    <source>
        <dbReference type="PROSITE-ProRule" id="PRU00289"/>
    </source>
</evidence>
<dbReference type="GO" id="GO:0005524">
    <property type="term" value="F:ATP binding"/>
    <property type="evidence" value="ECO:0007669"/>
    <property type="project" value="UniProtKB-UniRule"/>
</dbReference>
<keyword evidence="1" id="KW-0597">Phosphoprotein</keyword>
<feature type="domain" description="FtsK" evidence="6">
    <location>
        <begin position="573"/>
        <end position="769"/>
    </location>
</feature>
<dbReference type="SMART" id="SM00382">
    <property type="entry name" value="AAA"/>
    <property type="match status" value="3"/>
</dbReference>
<dbReference type="InterPro" id="IPR002543">
    <property type="entry name" value="FtsK_dom"/>
</dbReference>
<feature type="compositionally biased region" description="Pro residues" evidence="5">
    <location>
        <begin position="202"/>
        <end position="212"/>
    </location>
</feature>
<feature type="compositionally biased region" description="Low complexity" evidence="5">
    <location>
        <begin position="213"/>
        <end position="223"/>
    </location>
</feature>
<evidence type="ECO:0000256" key="2">
    <source>
        <dbReference type="ARBA" id="ARBA00022741"/>
    </source>
</evidence>
<dbReference type="Gene3D" id="2.60.200.20">
    <property type="match status" value="1"/>
</dbReference>
<name>A0A4Q5MXZ8_9MICO</name>
<evidence type="ECO:0000259" key="6">
    <source>
        <dbReference type="PROSITE" id="PS50901"/>
    </source>
</evidence>
<gene>
    <name evidence="7" type="ORF">EUA98_16680</name>
</gene>
<dbReference type="SUPFAM" id="SSF52540">
    <property type="entry name" value="P-loop containing nucleoside triphosphate hydrolases"/>
    <property type="match status" value="3"/>
</dbReference>
<feature type="region of interest" description="Disordered" evidence="5">
    <location>
        <begin position="135"/>
        <end position="176"/>
    </location>
</feature>
<dbReference type="GO" id="GO:0003677">
    <property type="term" value="F:DNA binding"/>
    <property type="evidence" value="ECO:0007669"/>
    <property type="project" value="InterPro"/>
</dbReference>
<keyword evidence="3 4" id="KW-0067">ATP-binding</keyword>
<reference evidence="7 8" key="1">
    <citation type="submission" date="2019-01" db="EMBL/GenBank/DDBJ databases">
        <title>Novel species of Cellulomonas.</title>
        <authorList>
            <person name="Liu Q."/>
            <person name="Xin Y.-H."/>
        </authorList>
    </citation>
    <scope>NUCLEOTIDE SEQUENCE [LARGE SCALE GENOMIC DNA]</scope>
    <source>
        <strain evidence="7 8">HLT2-17</strain>
    </source>
</reference>
<keyword evidence="8" id="KW-1185">Reference proteome</keyword>
<feature type="region of interest" description="Disordered" evidence="5">
    <location>
        <begin position="289"/>
        <end position="312"/>
    </location>
</feature>
<evidence type="ECO:0000256" key="5">
    <source>
        <dbReference type="SAM" id="MobiDB-lite"/>
    </source>
</evidence>
<evidence type="ECO:0000256" key="3">
    <source>
        <dbReference type="ARBA" id="ARBA00022840"/>
    </source>
</evidence>
<keyword evidence="2 4" id="KW-0547">Nucleotide-binding</keyword>
<dbReference type="SUPFAM" id="SSF49879">
    <property type="entry name" value="SMAD/FHA domain"/>
    <property type="match status" value="1"/>
</dbReference>
<proteinExistence type="predicted"/>
<dbReference type="EMBL" id="SDWW01000050">
    <property type="protein sequence ID" value="RYV49833.1"/>
    <property type="molecule type" value="Genomic_DNA"/>
</dbReference>
<accession>A0A4Q5MXZ8</accession>
<dbReference type="Pfam" id="PF01580">
    <property type="entry name" value="FtsK_SpoIIIE"/>
    <property type="match status" value="1"/>
</dbReference>
<evidence type="ECO:0000313" key="8">
    <source>
        <dbReference type="Proteomes" id="UP000293764"/>
    </source>
</evidence>
<dbReference type="RefSeq" id="WP_130103826.1">
    <property type="nucleotide sequence ID" value="NZ_SDWW01000050.1"/>
</dbReference>
<dbReference type="PANTHER" id="PTHR22683">
    <property type="entry name" value="SPORULATION PROTEIN RELATED"/>
    <property type="match status" value="1"/>
</dbReference>
<dbReference type="InterPro" id="IPR008984">
    <property type="entry name" value="SMAD_FHA_dom_sf"/>
</dbReference>
<evidence type="ECO:0000313" key="7">
    <source>
        <dbReference type="EMBL" id="RYV49833.1"/>
    </source>
</evidence>
<feature type="compositionally biased region" description="Basic residues" evidence="5">
    <location>
        <begin position="153"/>
        <end position="176"/>
    </location>
</feature>
<dbReference type="InterPro" id="IPR000253">
    <property type="entry name" value="FHA_dom"/>
</dbReference>
<evidence type="ECO:0000256" key="1">
    <source>
        <dbReference type="ARBA" id="ARBA00022553"/>
    </source>
</evidence>
<dbReference type="PROSITE" id="PS50901">
    <property type="entry name" value="FTSK"/>
    <property type="match status" value="1"/>
</dbReference>
<dbReference type="Proteomes" id="UP000293764">
    <property type="component" value="Unassembled WGS sequence"/>
</dbReference>
<feature type="region of interest" description="Disordered" evidence="5">
    <location>
        <begin position="192"/>
        <end position="240"/>
    </location>
</feature>
<dbReference type="Pfam" id="PF00498">
    <property type="entry name" value="FHA"/>
    <property type="match status" value="1"/>
</dbReference>
<dbReference type="Gene3D" id="3.40.50.300">
    <property type="entry name" value="P-loop containing nucleotide triphosphate hydrolases"/>
    <property type="match status" value="3"/>
</dbReference>
<organism evidence="7 8">
    <name type="scientific">Pengzhenrongella frigida</name>
    <dbReference type="NCBI Taxonomy" id="1259133"/>
    <lineage>
        <taxon>Bacteria</taxon>
        <taxon>Bacillati</taxon>
        <taxon>Actinomycetota</taxon>
        <taxon>Actinomycetes</taxon>
        <taxon>Micrococcales</taxon>
        <taxon>Pengzhenrongella</taxon>
    </lineage>
</organism>